<dbReference type="Ensembl" id="ENSVKKT00000027175.1">
    <property type="protein sequence ID" value="ENSVKKP00000026526.1"/>
    <property type="gene ID" value="ENSVKKG00000017301.1"/>
</dbReference>
<evidence type="ECO:0000256" key="11">
    <source>
        <dbReference type="ARBA" id="ARBA00023224"/>
    </source>
</evidence>
<reference evidence="17" key="1">
    <citation type="submission" date="2025-08" db="UniProtKB">
        <authorList>
            <consortium name="Ensembl"/>
        </authorList>
    </citation>
    <scope>IDENTIFICATION</scope>
</reference>
<keyword evidence="18" id="KW-1185">Reference proteome</keyword>
<feature type="transmembrane region" description="Helical" evidence="15">
    <location>
        <begin position="241"/>
        <end position="265"/>
    </location>
</feature>
<keyword evidence="8" id="KW-1015">Disulfide bond</keyword>
<dbReference type="GO" id="GO:0009897">
    <property type="term" value="C:external side of plasma membrane"/>
    <property type="evidence" value="ECO:0007669"/>
    <property type="project" value="TreeGrafter"/>
</dbReference>
<evidence type="ECO:0000259" key="16">
    <source>
        <dbReference type="PROSITE" id="PS50262"/>
    </source>
</evidence>
<evidence type="ECO:0000256" key="12">
    <source>
        <dbReference type="ARBA" id="ARBA00070824"/>
    </source>
</evidence>
<dbReference type="GO" id="GO:0019722">
    <property type="term" value="P:calcium-mediated signaling"/>
    <property type="evidence" value="ECO:0007669"/>
    <property type="project" value="TreeGrafter"/>
</dbReference>
<sequence>RDPYLTPTISDDYPYNGTEGFEDNCTAVELPHRDIFLPVLYSIVFIVGIVGNILLIGSLIFKRHIQRQIDIFIINLAFSDSAFLITLPFWVDKEIYSGLWRSGTFFCKGSSYIISVSMHCSIFLLTGMSVDRYLAILYPLVARRFRTKQHSIRFCICIWILSCLLGLPTLRSRDLQIYSDDTYCMDTTTVFTHKIESLLMLFFGFFVPLLSILTCYYSIIKKLCQHYQRTGPHDKKLRKSIKIVFIVVSAFVFSWTPFNIFKFIFLVFDFEELQPHFCFISNIAYVGMQLCGPFAFAHSCANPLIYFFFDDYIRKSMLLCIHPCTKASNIGTSSDTTDSRLIYSLTALAHGEDASRRRNRSVSL</sequence>
<evidence type="ECO:0000313" key="18">
    <source>
        <dbReference type="Proteomes" id="UP000694545"/>
    </source>
</evidence>
<keyword evidence="7 15" id="KW-0472">Membrane</keyword>
<comment type="function">
    <text evidence="13">G protein-coupled receptor that plays an important role in immune homeostasis. Acts via its natural ligand GPR15LG, a chemokine-like polypeptide strongly expressed in gastrointestinal tissues. GPR15-GPR15LG signaling axis regulates intestinal homeostasis and inflammation through the migration of immune cells. Controls thereby the specific homing of T-cells, particularly FOXP3+ regulatory T-cells (Tregs), to the large intestine lamina propria. Also required for skin localization of thymus-derived dendritic epidermal T-cells. Plays an important role in mediating cytoprotective function as well as angiogenesis of thrombomodulin. Mechanistically, preferentially signals through the Gi/o pathway to inhibit adenylate cyclase activity and activate a phosphatidylinositol-calcium second messenger system that regulates the release of Ca(2+) ions from intracellular stores.</text>
</comment>
<keyword evidence="6 14" id="KW-0297">G-protein coupled receptor</keyword>
<dbReference type="Proteomes" id="UP000694545">
    <property type="component" value="Unplaced"/>
</dbReference>
<dbReference type="InterPro" id="IPR017452">
    <property type="entry name" value="GPCR_Rhodpsn_7TM"/>
</dbReference>
<protein>
    <recommendedName>
        <fullName evidence="12">G-protein coupled receptor 15</fullName>
    </recommendedName>
</protein>
<name>A0A8D2LRW4_VARKO</name>
<dbReference type="PANTHER" id="PTHR10489:SF954">
    <property type="entry name" value="G PROTEIN-COUPLED RECEPTOR 25"/>
    <property type="match status" value="1"/>
</dbReference>
<dbReference type="PANTHER" id="PTHR10489">
    <property type="entry name" value="CELL ADHESION MOLECULE"/>
    <property type="match status" value="1"/>
</dbReference>
<feature type="transmembrane region" description="Helical" evidence="15">
    <location>
        <begin position="151"/>
        <end position="170"/>
    </location>
</feature>
<evidence type="ECO:0000256" key="15">
    <source>
        <dbReference type="SAM" id="Phobius"/>
    </source>
</evidence>
<evidence type="ECO:0000256" key="7">
    <source>
        <dbReference type="ARBA" id="ARBA00023136"/>
    </source>
</evidence>
<feature type="transmembrane region" description="Helical" evidence="15">
    <location>
        <begin position="111"/>
        <end position="130"/>
    </location>
</feature>
<dbReference type="Pfam" id="PF00001">
    <property type="entry name" value="7tm_1"/>
    <property type="match status" value="1"/>
</dbReference>
<dbReference type="AlphaFoldDB" id="A0A8D2LRW4"/>
<reference evidence="17" key="2">
    <citation type="submission" date="2025-09" db="UniProtKB">
        <authorList>
            <consortium name="Ensembl"/>
        </authorList>
    </citation>
    <scope>IDENTIFICATION</scope>
</reference>
<feature type="transmembrane region" description="Helical" evidence="15">
    <location>
        <begin position="39"/>
        <end position="60"/>
    </location>
</feature>
<dbReference type="PROSITE" id="PS00237">
    <property type="entry name" value="G_PROTEIN_RECEP_F1_1"/>
    <property type="match status" value="1"/>
</dbReference>
<dbReference type="FunFam" id="1.20.1070.10:FF:000187">
    <property type="entry name" value="G-protein coupled receptor 15"/>
    <property type="match status" value="1"/>
</dbReference>
<keyword evidence="5 15" id="KW-1133">Transmembrane helix</keyword>
<keyword evidence="9 14" id="KW-0675">Receptor</keyword>
<keyword evidence="10" id="KW-0325">Glycoprotein</keyword>
<dbReference type="PRINTS" id="PR00241">
    <property type="entry name" value="ANGIOTENSINR"/>
</dbReference>
<dbReference type="InterPro" id="IPR050119">
    <property type="entry name" value="CCR1-9-like"/>
</dbReference>
<dbReference type="SUPFAM" id="SSF81321">
    <property type="entry name" value="Family A G protein-coupled receptor-like"/>
    <property type="match status" value="1"/>
</dbReference>
<dbReference type="GO" id="GO:0006955">
    <property type="term" value="P:immune response"/>
    <property type="evidence" value="ECO:0007669"/>
    <property type="project" value="TreeGrafter"/>
</dbReference>
<dbReference type="GO" id="GO:0007204">
    <property type="term" value="P:positive regulation of cytosolic calcium ion concentration"/>
    <property type="evidence" value="ECO:0007669"/>
    <property type="project" value="TreeGrafter"/>
</dbReference>
<evidence type="ECO:0000313" key="17">
    <source>
        <dbReference type="Ensembl" id="ENSVKKP00000026526.1"/>
    </source>
</evidence>
<evidence type="ECO:0000256" key="13">
    <source>
        <dbReference type="ARBA" id="ARBA00093298"/>
    </source>
</evidence>
<evidence type="ECO:0000256" key="10">
    <source>
        <dbReference type="ARBA" id="ARBA00023180"/>
    </source>
</evidence>
<proteinExistence type="inferred from homology"/>
<feature type="transmembrane region" description="Helical" evidence="15">
    <location>
        <begin position="198"/>
        <end position="220"/>
    </location>
</feature>
<dbReference type="InterPro" id="IPR000276">
    <property type="entry name" value="GPCR_Rhodpsn"/>
</dbReference>
<keyword evidence="11 14" id="KW-0807">Transducer</keyword>
<dbReference type="PRINTS" id="PR00237">
    <property type="entry name" value="GPCRRHODOPSN"/>
</dbReference>
<feature type="transmembrane region" description="Helical" evidence="15">
    <location>
        <begin position="72"/>
        <end position="91"/>
    </location>
</feature>
<comment type="similarity">
    <text evidence="14">Belongs to the G-protein coupled receptor 1 family.</text>
</comment>
<dbReference type="PROSITE" id="PS50262">
    <property type="entry name" value="G_PROTEIN_RECEP_F1_2"/>
    <property type="match status" value="1"/>
</dbReference>
<dbReference type="Gene3D" id="1.20.1070.10">
    <property type="entry name" value="Rhodopsin 7-helix transmembrane proteins"/>
    <property type="match status" value="1"/>
</dbReference>
<evidence type="ECO:0000256" key="4">
    <source>
        <dbReference type="ARBA" id="ARBA00022692"/>
    </source>
</evidence>
<evidence type="ECO:0000256" key="8">
    <source>
        <dbReference type="ARBA" id="ARBA00023157"/>
    </source>
</evidence>
<evidence type="ECO:0000256" key="14">
    <source>
        <dbReference type="RuleBase" id="RU000688"/>
    </source>
</evidence>
<keyword evidence="2" id="KW-1003">Cell membrane</keyword>
<dbReference type="GO" id="GO:0019957">
    <property type="term" value="F:C-C chemokine binding"/>
    <property type="evidence" value="ECO:0007669"/>
    <property type="project" value="TreeGrafter"/>
</dbReference>
<evidence type="ECO:0000256" key="6">
    <source>
        <dbReference type="ARBA" id="ARBA00023040"/>
    </source>
</evidence>
<keyword evidence="4 14" id="KW-0812">Transmembrane</keyword>
<evidence type="ECO:0000256" key="9">
    <source>
        <dbReference type="ARBA" id="ARBA00023170"/>
    </source>
</evidence>
<dbReference type="GO" id="GO:0016493">
    <property type="term" value="F:C-C chemokine receptor activity"/>
    <property type="evidence" value="ECO:0007669"/>
    <property type="project" value="TreeGrafter"/>
</dbReference>
<evidence type="ECO:0000256" key="5">
    <source>
        <dbReference type="ARBA" id="ARBA00022989"/>
    </source>
</evidence>
<feature type="domain" description="G-protein coupled receptors family 1 profile" evidence="16">
    <location>
        <begin position="51"/>
        <end position="306"/>
    </location>
</feature>
<evidence type="ECO:0000256" key="3">
    <source>
        <dbReference type="ARBA" id="ARBA00022553"/>
    </source>
</evidence>
<accession>A0A8D2LRW4</accession>
<evidence type="ECO:0000256" key="2">
    <source>
        <dbReference type="ARBA" id="ARBA00022475"/>
    </source>
</evidence>
<feature type="transmembrane region" description="Helical" evidence="15">
    <location>
        <begin position="285"/>
        <end position="309"/>
    </location>
</feature>
<comment type="subcellular location">
    <subcellularLocation>
        <location evidence="1">Cell membrane</location>
        <topology evidence="1">Multi-pass membrane protein</topology>
    </subcellularLocation>
</comment>
<organism evidence="17 18">
    <name type="scientific">Varanus komodoensis</name>
    <name type="common">Komodo dragon</name>
    <dbReference type="NCBI Taxonomy" id="61221"/>
    <lineage>
        <taxon>Eukaryota</taxon>
        <taxon>Metazoa</taxon>
        <taxon>Chordata</taxon>
        <taxon>Craniata</taxon>
        <taxon>Vertebrata</taxon>
        <taxon>Euteleostomi</taxon>
        <taxon>Lepidosauria</taxon>
        <taxon>Squamata</taxon>
        <taxon>Bifurcata</taxon>
        <taxon>Unidentata</taxon>
        <taxon>Episquamata</taxon>
        <taxon>Toxicofera</taxon>
        <taxon>Anguimorpha</taxon>
        <taxon>Paleoanguimorpha</taxon>
        <taxon>Varanoidea</taxon>
        <taxon>Varanidae</taxon>
        <taxon>Varanus</taxon>
    </lineage>
</organism>
<keyword evidence="3" id="KW-0597">Phosphoprotein</keyword>
<dbReference type="GO" id="GO:0060326">
    <property type="term" value="P:cell chemotaxis"/>
    <property type="evidence" value="ECO:0007669"/>
    <property type="project" value="TreeGrafter"/>
</dbReference>
<dbReference type="InterPro" id="IPR000248">
    <property type="entry name" value="ATII_rcpt"/>
</dbReference>
<dbReference type="OMA" id="LTFYCSI"/>
<evidence type="ECO:0000256" key="1">
    <source>
        <dbReference type="ARBA" id="ARBA00004651"/>
    </source>
</evidence>